<dbReference type="SUPFAM" id="SSF49785">
    <property type="entry name" value="Galactose-binding domain-like"/>
    <property type="match status" value="1"/>
</dbReference>
<evidence type="ECO:0000259" key="3">
    <source>
        <dbReference type="Pfam" id="PF17882"/>
    </source>
</evidence>
<feature type="region of interest" description="Disordered" evidence="1">
    <location>
        <begin position="488"/>
        <end position="510"/>
    </location>
</feature>
<evidence type="ECO:0000256" key="1">
    <source>
        <dbReference type="SAM" id="MobiDB-lite"/>
    </source>
</evidence>
<protein>
    <recommendedName>
        <fullName evidence="6">Alpha-1,2-mannosidase</fullName>
    </recommendedName>
</protein>
<feature type="compositionally biased region" description="Gly residues" evidence="1">
    <location>
        <begin position="303"/>
        <end position="313"/>
    </location>
</feature>
<dbReference type="InterPro" id="IPR040964">
    <property type="entry name" value="SBD"/>
</dbReference>
<evidence type="ECO:0008006" key="6">
    <source>
        <dbReference type="Google" id="ProtNLM"/>
    </source>
</evidence>
<dbReference type="Pfam" id="PF17882">
    <property type="entry name" value="SBD"/>
    <property type="match status" value="2"/>
</dbReference>
<evidence type="ECO:0000313" key="5">
    <source>
        <dbReference type="Proteomes" id="UP001501371"/>
    </source>
</evidence>
<dbReference type="Pfam" id="PF00754">
    <property type="entry name" value="F5_F8_type_C"/>
    <property type="match status" value="1"/>
</dbReference>
<comment type="caution">
    <text evidence="4">The sequence shown here is derived from an EMBL/GenBank/DDBJ whole genome shotgun (WGS) entry which is preliminary data.</text>
</comment>
<evidence type="ECO:0000313" key="4">
    <source>
        <dbReference type="EMBL" id="GAA1168873.1"/>
    </source>
</evidence>
<feature type="domain" description="OAA-family lectin sugar binding" evidence="3">
    <location>
        <begin position="160"/>
        <end position="233"/>
    </location>
</feature>
<dbReference type="EMBL" id="BAAAKV010000021">
    <property type="protein sequence ID" value="GAA1168873.1"/>
    <property type="molecule type" value="Genomic_DNA"/>
</dbReference>
<sequence>MEPVFADFSTTPARLSNAVVGHHRCGIAPSHLALGAGGYIKLDFSTGREEKSFEAVVTVTTLGASVPMDVLLNGALVAERLAVPAAYGASGGEGRDVSQETVLSVPEGVLTPGDNILTIRCPADEEGILRLTAVTVDPAQDSGGARRALEARASRRSVFAFSTERRAPGTTAWQSAPRLLLHLDRGDRAVPAHLGWRTADGAEAAIGLRVDLSGFHGHYRAPDGAMGEFRGTLADRWAYPEGTAGAPLHRFSTEEGRDGDWRPAGELRLLLDDGGAPVERVSWSDRRGNAASVTVRAADAEPGGPGGPAGSGGPAPTTVDELLDITDTVTDVEASDEFEMMGEVASNLLRKAHNKWLAHDDTPELDFTLRQPAAVVGYRLTSANDFPDRDPRAWDLQGSHDGSTWTTLDSRSGERFAHRHETKDFTFANATAYRRYRLLVTRNGGSNETQLSRVQFFTRGGAATGSADAPASDFIGYYAPAGGSPVGYRGTTVPGPESDAGQRPGGPREQLLAGELGETAQGLDNAARLIGKLAEYLRTDASAAGRRGD</sequence>
<dbReference type="InterPro" id="IPR008979">
    <property type="entry name" value="Galactose-bd-like_sf"/>
</dbReference>
<dbReference type="InterPro" id="IPR000421">
    <property type="entry name" value="FA58C"/>
</dbReference>
<organism evidence="4 5">
    <name type="scientific">Streptomyces hebeiensis</name>
    <dbReference type="NCBI Taxonomy" id="229486"/>
    <lineage>
        <taxon>Bacteria</taxon>
        <taxon>Bacillati</taxon>
        <taxon>Actinomycetota</taxon>
        <taxon>Actinomycetes</taxon>
        <taxon>Kitasatosporales</taxon>
        <taxon>Streptomycetaceae</taxon>
        <taxon>Streptomyces</taxon>
    </lineage>
</organism>
<name>A0ABP4FEI6_9ACTN</name>
<keyword evidence="5" id="KW-1185">Reference proteome</keyword>
<reference evidence="5" key="1">
    <citation type="journal article" date="2019" name="Int. J. Syst. Evol. Microbiol.">
        <title>The Global Catalogue of Microorganisms (GCM) 10K type strain sequencing project: providing services to taxonomists for standard genome sequencing and annotation.</title>
        <authorList>
            <consortium name="The Broad Institute Genomics Platform"/>
            <consortium name="The Broad Institute Genome Sequencing Center for Infectious Disease"/>
            <person name="Wu L."/>
            <person name="Ma J."/>
        </authorList>
    </citation>
    <scope>NUCLEOTIDE SEQUENCE [LARGE SCALE GENOMIC DNA]</scope>
    <source>
        <strain evidence="5">JCM 12696</strain>
    </source>
</reference>
<evidence type="ECO:0000259" key="2">
    <source>
        <dbReference type="Pfam" id="PF00754"/>
    </source>
</evidence>
<dbReference type="Gene3D" id="2.60.120.260">
    <property type="entry name" value="Galactose-binding domain-like"/>
    <property type="match status" value="1"/>
</dbReference>
<accession>A0ABP4FEI6</accession>
<proteinExistence type="predicted"/>
<dbReference type="Proteomes" id="UP001501371">
    <property type="component" value="Unassembled WGS sequence"/>
</dbReference>
<dbReference type="RefSeq" id="WP_344275223.1">
    <property type="nucleotide sequence ID" value="NZ_BAAAKV010000021.1"/>
</dbReference>
<gene>
    <name evidence="4" type="ORF">GCM10009654_27670</name>
</gene>
<feature type="domain" description="F5/8 type C" evidence="2">
    <location>
        <begin position="334"/>
        <end position="447"/>
    </location>
</feature>
<feature type="region of interest" description="Disordered" evidence="1">
    <location>
        <begin position="297"/>
        <end position="318"/>
    </location>
</feature>
<feature type="domain" description="OAA-family lectin sugar binding" evidence="3">
    <location>
        <begin position="250"/>
        <end position="296"/>
    </location>
</feature>